<dbReference type="AlphaFoldDB" id="A0A0A8Z5G6"/>
<organism evidence="1">
    <name type="scientific">Arundo donax</name>
    <name type="common">Giant reed</name>
    <name type="synonym">Donax arundinaceus</name>
    <dbReference type="NCBI Taxonomy" id="35708"/>
    <lineage>
        <taxon>Eukaryota</taxon>
        <taxon>Viridiplantae</taxon>
        <taxon>Streptophyta</taxon>
        <taxon>Embryophyta</taxon>
        <taxon>Tracheophyta</taxon>
        <taxon>Spermatophyta</taxon>
        <taxon>Magnoliopsida</taxon>
        <taxon>Liliopsida</taxon>
        <taxon>Poales</taxon>
        <taxon>Poaceae</taxon>
        <taxon>PACMAD clade</taxon>
        <taxon>Arundinoideae</taxon>
        <taxon>Arundineae</taxon>
        <taxon>Arundo</taxon>
    </lineage>
</organism>
<name>A0A0A8Z5G6_ARUDO</name>
<evidence type="ECO:0000313" key="1">
    <source>
        <dbReference type="EMBL" id="JAD32000.1"/>
    </source>
</evidence>
<proteinExistence type="predicted"/>
<protein>
    <submittedName>
        <fullName evidence="1">Uncharacterized protein</fullName>
    </submittedName>
</protein>
<sequence>MCKNANLKVKQFIVFENPYHLSPINCQTLLIDLHNRVISHFVTLHTTILLQLEAVIFPHSPVSVTDKRFTGYTGT</sequence>
<reference evidence="1" key="2">
    <citation type="journal article" date="2015" name="Data Brief">
        <title>Shoot transcriptome of the giant reed, Arundo donax.</title>
        <authorList>
            <person name="Barrero R.A."/>
            <person name="Guerrero F.D."/>
            <person name="Moolhuijzen P."/>
            <person name="Goolsby J.A."/>
            <person name="Tidwell J."/>
            <person name="Bellgard S.E."/>
            <person name="Bellgard M.I."/>
        </authorList>
    </citation>
    <scope>NUCLEOTIDE SEQUENCE</scope>
    <source>
        <tissue evidence="1">Shoot tissue taken approximately 20 cm above the soil surface</tissue>
    </source>
</reference>
<reference evidence="1" key="1">
    <citation type="submission" date="2014-09" db="EMBL/GenBank/DDBJ databases">
        <authorList>
            <person name="Magalhaes I.L.F."/>
            <person name="Oliveira U."/>
            <person name="Santos F.R."/>
            <person name="Vidigal T.H.D.A."/>
            <person name="Brescovit A.D."/>
            <person name="Santos A.J."/>
        </authorList>
    </citation>
    <scope>NUCLEOTIDE SEQUENCE</scope>
    <source>
        <tissue evidence="1">Shoot tissue taken approximately 20 cm above the soil surface</tissue>
    </source>
</reference>
<accession>A0A0A8Z5G6</accession>
<dbReference type="EMBL" id="GBRH01265895">
    <property type="protein sequence ID" value="JAD32000.1"/>
    <property type="molecule type" value="Transcribed_RNA"/>
</dbReference>